<evidence type="ECO:0000256" key="1">
    <source>
        <dbReference type="SAM" id="MobiDB-lite"/>
    </source>
</evidence>
<gene>
    <name evidence="2" type="ORF">F2Q69_00015161</name>
</gene>
<name>A0A8S9QSJ5_BRACR</name>
<organism evidence="2 3">
    <name type="scientific">Brassica cretica</name>
    <name type="common">Mustard</name>
    <dbReference type="NCBI Taxonomy" id="69181"/>
    <lineage>
        <taxon>Eukaryota</taxon>
        <taxon>Viridiplantae</taxon>
        <taxon>Streptophyta</taxon>
        <taxon>Embryophyta</taxon>
        <taxon>Tracheophyta</taxon>
        <taxon>Spermatophyta</taxon>
        <taxon>Magnoliopsida</taxon>
        <taxon>eudicotyledons</taxon>
        <taxon>Gunneridae</taxon>
        <taxon>Pentapetalae</taxon>
        <taxon>rosids</taxon>
        <taxon>malvids</taxon>
        <taxon>Brassicales</taxon>
        <taxon>Brassicaceae</taxon>
        <taxon>Brassiceae</taxon>
        <taxon>Brassica</taxon>
    </lineage>
</organism>
<protein>
    <submittedName>
        <fullName evidence="2">Uncharacterized protein</fullName>
    </submittedName>
</protein>
<evidence type="ECO:0000313" key="3">
    <source>
        <dbReference type="Proteomes" id="UP000712600"/>
    </source>
</evidence>
<dbReference type="AlphaFoldDB" id="A0A8S9QSJ5"/>
<feature type="compositionally biased region" description="Polar residues" evidence="1">
    <location>
        <begin position="30"/>
        <end position="39"/>
    </location>
</feature>
<dbReference type="Proteomes" id="UP000712600">
    <property type="component" value="Unassembled WGS sequence"/>
</dbReference>
<reference evidence="2" key="1">
    <citation type="submission" date="2019-12" db="EMBL/GenBank/DDBJ databases">
        <title>Genome sequencing and annotation of Brassica cretica.</title>
        <authorList>
            <person name="Studholme D.J."/>
            <person name="Sarris P."/>
        </authorList>
    </citation>
    <scope>NUCLEOTIDE SEQUENCE</scope>
    <source>
        <strain evidence="2">PFS-109/04</strain>
        <tissue evidence="2">Leaf</tissue>
    </source>
</reference>
<accession>A0A8S9QSJ5</accession>
<feature type="compositionally biased region" description="Polar residues" evidence="1">
    <location>
        <begin position="78"/>
        <end position="87"/>
    </location>
</feature>
<feature type="region of interest" description="Disordered" evidence="1">
    <location>
        <begin position="21"/>
        <end position="87"/>
    </location>
</feature>
<dbReference type="EMBL" id="QGKX02000996">
    <property type="protein sequence ID" value="KAF3555463.1"/>
    <property type="molecule type" value="Genomic_DNA"/>
</dbReference>
<evidence type="ECO:0000313" key="2">
    <source>
        <dbReference type="EMBL" id="KAF3555463.1"/>
    </source>
</evidence>
<comment type="caution">
    <text evidence="2">The sequence shown here is derived from an EMBL/GenBank/DDBJ whole genome shotgun (WGS) entry which is preliminary data.</text>
</comment>
<sequence length="87" mass="9499">MFNLHQLLQFCDSYGSSYWSPARDREEAQQNHSSSTQGTPAIPSLLHHTGVGARELPGHGPQSESPCPGPLSDLPRAVTSTCDNRPW</sequence>
<proteinExistence type="predicted"/>